<protein>
    <submittedName>
        <fullName evidence="2">Uncharacterized protein</fullName>
    </submittedName>
</protein>
<dbReference type="HOGENOM" id="CLU_3211091_0_0_6"/>
<gene>
    <name evidence="2" type="ORF">F994_03122</name>
</gene>
<keyword evidence="1" id="KW-0472">Membrane</keyword>
<accession>N8Q513</accession>
<dbReference type="EMBL" id="APOH01000027">
    <property type="protein sequence ID" value="ENU18308.1"/>
    <property type="molecule type" value="Genomic_DNA"/>
</dbReference>
<proteinExistence type="predicted"/>
<dbReference type="PATRIC" id="fig|1217715.3.peg.3046"/>
<evidence type="ECO:0000313" key="3">
    <source>
        <dbReference type="Proteomes" id="UP000013086"/>
    </source>
</evidence>
<keyword evidence="1" id="KW-0812">Transmembrane</keyword>
<keyword evidence="1" id="KW-1133">Transmembrane helix</keyword>
<comment type="caution">
    <text evidence="2">The sequence shown here is derived from an EMBL/GenBank/DDBJ whole genome shotgun (WGS) entry which is preliminary data.</text>
</comment>
<organism evidence="2 3">
    <name type="scientific">Acinetobacter bohemicus ANC 3994</name>
    <dbReference type="NCBI Taxonomy" id="1217715"/>
    <lineage>
        <taxon>Bacteria</taxon>
        <taxon>Pseudomonadati</taxon>
        <taxon>Pseudomonadota</taxon>
        <taxon>Gammaproteobacteria</taxon>
        <taxon>Moraxellales</taxon>
        <taxon>Moraxellaceae</taxon>
        <taxon>Acinetobacter</taxon>
    </lineage>
</organism>
<evidence type="ECO:0000313" key="2">
    <source>
        <dbReference type="EMBL" id="ENU18308.1"/>
    </source>
</evidence>
<evidence type="ECO:0000256" key="1">
    <source>
        <dbReference type="SAM" id="Phobius"/>
    </source>
</evidence>
<sequence length="44" mass="5208">MRLFLCMALSKHGLNSQCLYKKYLLFNWEYFAISAIIPHIVIMS</sequence>
<dbReference type="Proteomes" id="UP000013086">
    <property type="component" value="Unassembled WGS sequence"/>
</dbReference>
<feature type="transmembrane region" description="Helical" evidence="1">
    <location>
        <begin position="25"/>
        <end position="43"/>
    </location>
</feature>
<reference evidence="2 3" key="1">
    <citation type="submission" date="2013-02" db="EMBL/GenBank/DDBJ databases">
        <title>The Genome Sequence of Acinetobacter sp. ANC 3994.</title>
        <authorList>
            <consortium name="The Broad Institute Genome Sequencing Platform"/>
            <consortium name="The Broad Institute Genome Sequencing Center for Infectious Disease"/>
            <person name="Cerqueira G."/>
            <person name="Feldgarden M."/>
            <person name="Courvalin P."/>
            <person name="Perichon B."/>
            <person name="Grillot-Courvalin C."/>
            <person name="Clermont D."/>
            <person name="Rocha E."/>
            <person name="Yoon E.-J."/>
            <person name="Nemec A."/>
            <person name="Walker B."/>
            <person name="Young S.K."/>
            <person name="Zeng Q."/>
            <person name="Gargeya S."/>
            <person name="Fitzgerald M."/>
            <person name="Haas B."/>
            <person name="Abouelleil A."/>
            <person name="Alvarado L."/>
            <person name="Arachchi H.M."/>
            <person name="Berlin A.M."/>
            <person name="Chapman S.B."/>
            <person name="Dewar J."/>
            <person name="Goldberg J."/>
            <person name="Griggs A."/>
            <person name="Gujja S."/>
            <person name="Hansen M."/>
            <person name="Howarth C."/>
            <person name="Imamovic A."/>
            <person name="Larimer J."/>
            <person name="McCowan C."/>
            <person name="Murphy C."/>
            <person name="Neiman D."/>
            <person name="Pearson M."/>
            <person name="Priest M."/>
            <person name="Roberts A."/>
            <person name="Saif S."/>
            <person name="Shea T."/>
            <person name="Sisk P."/>
            <person name="Sykes S."/>
            <person name="Wortman J."/>
            <person name="Nusbaum C."/>
            <person name="Birren B."/>
        </authorList>
    </citation>
    <scope>NUCLEOTIDE SEQUENCE [LARGE SCALE GENOMIC DNA]</scope>
    <source>
        <strain evidence="2 3">ANC 3994</strain>
    </source>
</reference>
<name>N8Q513_9GAMM</name>
<dbReference type="AlphaFoldDB" id="N8Q513"/>